<protein>
    <submittedName>
        <fullName evidence="5">Lysosomal aspartic protease-like</fullName>
    </submittedName>
</protein>
<dbReference type="Proteomes" id="UP000504618">
    <property type="component" value="Unplaced"/>
</dbReference>
<dbReference type="SUPFAM" id="SSF50630">
    <property type="entry name" value="Acid proteases"/>
    <property type="match status" value="1"/>
</dbReference>
<dbReference type="InterPro" id="IPR001461">
    <property type="entry name" value="Aspartic_peptidase_A1"/>
</dbReference>
<name>A0A6J1QJ22_9HYME</name>
<organism evidence="4 5">
    <name type="scientific">Temnothorax curvispinosus</name>
    <dbReference type="NCBI Taxonomy" id="300111"/>
    <lineage>
        <taxon>Eukaryota</taxon>
        <taxon>Metazoa</taxon>
        <taxon>Ecdysozoa</taxon>
        <taxon>Arthropoda</taxon>
        <taxon>Hexapoda</taxon>
        <taxon>Insecta</taxon>
        <taxon>Pterygota</taxon>
        <taxon>Neoptera</taxon>
        <taxon>Endopterygota</taxon>
        <taxon>Hymenoptera</taxon>
        <taxon>Apocrita</taxon>
        <taxon>Aculeata</taxon>
        <taxon>Formicoidea</taxon>
        <taxon>Formicidae</taxon>
        <taxon>Myrmicinae</taxon>
        <taxon>Temnothorax</taxon>
    </lineage>
</organism>
<dbReference type="PROSITE" id="PS51767">
    <property type="entry name" value="PEPTIDASE_A1"/>
    <property type="match status" value="1"/>
</dbReference>
<gene>
    <name evidence="5" type="primary">LOC112460622</name>
</gene>
<dbReference type="InterPro" id="IPR033121">
    <property type="entry name" value="PEPTIDASE_A1"/>
</dbReference>
<dbReference type="PANTHER" id="PTHR47966:SF51">
    <property type="entry name" value="BETA-SITE APP-CLEAVING ENZYME, ISOFORM A-RELATED"/>
    <property type="match status" value="1"/>
</dbReference>
<dbReference type="PANTHER" id="PTHR47966">
    <property type="entry name" value="BETA-SITE APP-CLEAVING ENZYME, ISOFORM A-RELATED"/>
    <property type="match status" value="1"/>
</dbReference>
<dbReference type="RefSeq" id="XP_024881171.1">
    <property type="nucleotide sequence ID" value="XM_025025403.1"/>
</dbReference>
<dbReference type="Gene3D" id="2.60.40.1960">
    <property type="match status" value="1"/>
</dbReference>
<evidence type="ECO:0000256" key="2">
    <source>
        <dbReference type="SAM" id="Coils"/>
    </source>
</evidence>
<dbReference type="Pfam" id="PF00026">
    <property type="entry name" value="Asp"/>
    <property type="match status" value="1"/>
</dbReference>
<feature type="coiled-coil region" evidence="2">
    <location>
        <begin position="11"/>
        <end position="38"/>
    </location>
</feature>
<evidence type="ECO:0000259" key="3">
    <source>
        <dbReference type="PROSITE" id="PS51767"/>
    </source>
</evidence>
<evidence type="ECO:0000256" key="1">
    <source>
        <dbReference type="ARBA" id="ARBA00007447"/>
    </source>
</evidence>
<dbReference type="OrthoDB" id="771136at2759"/>
<dbReference type="AlphaFoldDB" id="A0A6J1QJ22"/>
<accession>A0A6J1QJ22</accession>
<reference evidence="5" key="1">
    <citation type="submission" date="2025-08" db="UniProtKB">
        <authorList>
            <consortium name="RefSeq"/>
        </authorList>
    </citation>
    <scope>IDENTIFICATION</scope>
    <source>
        <tissue evidence="5">Whole body</tissue>
    </source>
</reference>
<dbReference type="GeneID" id="112460622"/>
<feature type="domain" description="Peptidase A1" evidence="3">
    <location>
        <begin position="1"/>
        <end position="178"/>
    </location>
</feature>
<dbReference type="InterPro" id="IPR021109">
    <property type="entry name" value="Peptidase_aspartic_dom_sf"/>
</dbReference>
<proteinExistence type="inferred from homology"/>
<dbReference type="Gene3D" id="2.40.70.10">
    <property type="entry name" value="Acid Proteases"/>
    <property type="match status" value="2"/>
</dbReference>
<evidence type="ECO:0000313" key="5">
    <source>
        <dbReference type="RefSeq" id="XP_024881171.1"/>
    </source>
</evidence>
<keyword evidence="4" id="KW-1185">Reference proteome</keyword>
<keyword evidence="2" id="KW-0175">Coiled coil</keyword>
<sequence>MSTSTESMEIKSQNRDELDRLDAECMAASEEFRTTEDEPIISNPKDLGKTFWDKSQCDDVLEMGYSESSFLGTRTVFENMFRQDVLSKPIISIYLNQNDENSPDGGLLILGQPNHAHYVGEFTYVDVSRREYWQFKMDKIEVENRALCGKDRQAIVDMGFSKIGRPPKDIAALKKEIG</sequence>
<comment type="similarity">
    <text evidence="1">Belongs to the peptidase A1 family.</text>
</comment>
<dbReference type="GO" id="GO:0004190">
    <property type="term" value="F:aspartic-type endopeptidase activity"/>
    <property type="evidence" value="ECO:0007669"/>
    <property type="project" value="InterPro"/>
</dbReference>
<evidence type="ECO:0000313" key="4">
    <source>
        <dbReference type="Proteomes" id="UP000504618"/>
    </source>
</evidence>
<dbReference type="GO" id="GO:0006508">
    <property type="term" value="P:proteolysis"/>
    <property type="evidence" value="ECO:0007669"/>
    <property type="project" value="InterPro"/>
</dbReference>